<reference evidence="3" key="1">
    <citation type="submission" date="2023-04" db="EMBL/GenBank/DDBJ databases">
        <title>Phytophthora fragariaefolia NBRC 109709.</title>
        <authorList>
            <person name="Ichikawa N."/>
            <person name="Sato H."/>
            <person name="Tonouchi N."/>
        </authorList>
    </citation>
    <scope>NUCLEOTIDE SEQUENCE</scope>
    <source>
        <strain evidence="3">NBRC 109709</strain>
    </source>
</reference>
<evidence type="ECO:0000313" key="3">
    <source>
        <dbReference type="EMBL" id="GMF28998.1"/>
    </source>
</evidence>
<protein>
    <submittedName>
        <fullName evidence="3">Unnamed protein product</fullName>
    </submittedName>
</protein>
<evidence type="ECO:0000256" key="2">
    <source>
        <dbReference type="SAM" id="SignalP"/>
    </source>
</evidence>
<name>A0A9W6UA48_9STRA</name>
<evidence type="ECO:0000313" key="4">
    <source>
        <dbReference type="Proteomes" id="UP001165121"/>
    </source>
</evidence>
<sequence>MRLAVFLLLLIVSFIFNASAVANAADISLSENGKSTATNTKFIELKKIIHRLRGSWKQGDEERIALPTGIFERAATQVNRNGGQSAQNIARAVGSNKPLPKWAKAVWAILGLGAAAGVVYGGVKTSQAVANNF</sequence>
<gene>
    <name evidence="3" type="ORF">Pfra01_000611800</name>
</gene>
<evidence type="ECO:0000256" key="1">
    <source>
        <dbReference type="SAM" id="Phobius"/>
    </source>
</evidence>
<proteinExistence type="predicted"/>
<keyword evidence="4" id="KW-1185">Reference proteome</keyword>
<keyword evidence="1" id="KW-1133">Transmembrane helix</keyword>
<keyword evidence="1" id="KW-0812">Transmembrane</keyword>
<feature type="chain" id="PRO_5040776558" evidence="2">
    <location>
        <begin position="21"/>
        <end position="133"/>
    </location>
</feature>
<keyword evidence="2" id="KW-0732">Signal</keyword>
<keyword evidence="1" id="KW-0472">Membrane</keyword>
<feature type="transmembrane region" description="Helical" evidence="1">
    <location>
        <begin position="105"/>
        <end position="123"/>
    </location>
</feature>
<organism evidence="3 4">
    <name type="scientific">Phytophthora fragariaefolia</name>
    <dbReference type="NCBI Taxonomy" id="1490495"/>
    <lineage>
        <taxon>Eukaryota</taxon>
        <taxon>Sar</taxon>
        <taxon>Stramenopiles</taxon>
        <taxon>Oomycota</taxon>
        <taxon>Peronosporomycetes</taxon>
        <taxon>Peronosporales</taxon>
        <taxon>Peronosporaceae</taxon>
        <taxon>Phytophthora</taxon>
    </lineage>
</organism>
<feature type="signal peptide" evidence="2">
    <location>
        <begin position="1"/>
        <end position="20"/>
    </location>
</feature>
<comment type="caution">
    <text evidence="3">The sequence shown here is derived from an EMBL/GenBank/DDBJ whole genome shotgun (WGS) entry which is preliminary data.</text>
</comment>
<dbReference type="AlphaFoldDB" id="A0A9W6UA48"/>
<dbReference type="Proteomes" id="UP001165121">
    <property type="component" value="Unassembled WGS sequence"/>
</dbReference>
<dbReference type="EMBL" id="BSXT01000513">
    <property type="protein sequence ID" value="GMF28998.1"/>
    <property type="molecule type" value="Genomic_DNA"/>
</dbReference>
<accession>A0A9W6UA48</accession>